<dbReference type="Proteomes" id="UP000283633">
    <property type="component" value="Unassembled WGS sequence"/>
</dbReference>
<accession>A0A426D871</accession>
<evidence type="ECO:0000256" key="1">
    <source>
        <dbReference type="SAM" id="Coils"/>
    </source>
</evidence>
<organism evidence="4 5">
    <name type="scientific">Lactiplantibacillus garii</name>
    <dbReference type="NCBI Taxonomy" id="2306423"/>
    <lineage>
        <taxon>Bacteria</taxon>
        <taxon>Bacillati</taxon>
        <taxon>Bacillota</taxon>
        <taxon>Bacilli</taxon>
        <taxon>Lactobacillales</taxon>
        <taxon>Lactobacillaceae</taxon>
        <taxon>Lactiplantibacillus</taxon>
    </lineage>
</organism>
<dbReference type="RefSeq" id="WP_125071863.1">
    <property type="nucleotide sequence ID" value="NZ_QWZQ01000013.1"/>
</dbReference>
<feature type="compositionally biased region" description="Polar residues" evidence="2">
    <location>
        <begin position="247"/>
        <end position="284"/>
    </location>
</feature>
<protein>
    <submittedName>
        <fullName evidence="4">LPXTG cell wall anchor domain-containing protein</fullName>
    </submittedName>
</protein>
<evidence type="ECO:0000313" key="4">
    <source>
        <dbReference type="EMBL" id="RRK10824.1"/>
    </source>
</evidence>
<feature type="compositionally biased region" description="Basic and acidic residues" evidence="2">
    <location>
        <begin position="303"/>
        <end position="324"/>
    </location>
</feature>
<comment type="caution">
    <text evidence="4">The sequence shown here is derived from an EMBL/GenBank/DDBJ whole genome shotgun (WGS) entry which is preliminary data.</text>
</comment>
<evidence type="ECO:0000256" key="2">
    <source>
        <dbReference type="SAM" id="MobiDB-lite"/>
    </source>
</evidence>
<feature type="region of interest" description="Disordered" evidence="2">
    <location>
        <begin position="239"/>
        <end position="331"/>
    </location>
</feature>
<sequence>MKKVSTLAGSLVLASTLILMPSQVAHAFQAPVNASVAQSKPTEQALKTTVDAIQQSLAITTSQLDVANTAVAKATANVHTSDQQVADDEATITSLQSDVDANKTELAEQQAQLTKQTEFAATVDQAKLAQDKANATKFAKTVAAEKAATKQGTVKAAMKVYVADWKKLSALQDSIQHREEAQQDVKAAQDSLADSQRSLDKLNTLLQQAQTKLAQSQATAATAQQTLVTAQHQQQTLQKDYDQQQQSLHNAQTALTAESESSLKPASNQDTENTSPSTAPTDTAVTEKPTSEDNPEPILNNDHQADDQPSKEDNEPVTESDAKQSDANQAQLPQTNEHASLIASILGMITLSMGAIHLIKKH</sequence>
<name>A0A426D871_9LACO</name>
<feature type="signal peptide" evidence="3">
    <location>
        <begin position="1"/>
        <end position="27"/>
    </location>
</feature>
<keyword evidence="3" id="KW-0732">Signal</keyword>
<dbReference type="NCBIfam" id="TIGR01167">
    <property type="entry name" value="LPXTG_anchor"/>
    <property type="match status" value="1"/>
</dbReference>
<proteinExistence type="predicted"/>
<dbReference type="AlphaFoldDB" id="A0A426D871"/>
<keyword evidence="1" id="KW-0175">Coiled coil</keyword>
<dbReference type="EMBL" id="QWZQ01000013">
    <property type="protein sequence ID" value="RRK10824.1"/>
    <property type="molecule type" value="Genomic_DNA"/>
</dbReference>
<reference evidence="4 5" key="1">
    <citation type="submission" date="2018-08" db="EMBL/GenBank/DDBJ databases">
        <title>Genome Lactobacillus garii FI11369.</title>
        <authorList>
            <person name="Diaz M."/>
            <person name="Narbad A."/>
        </authorList>
    </citation>
    <scope>NUCLEOTIDE SEQUENCE [LARGE SCALE GENOMIC DNA]</scope>
    <source>
        <strain evidence="4 5">FI11369</strain>
    </source>
</reference>
<feature type="coiled-coil region" evidence="1">
    <location>
        <begin position="171"/>
        <end position="226"/>
    </location>
</feature>
<evidence type="ECO:0000313" key="5">
    <source>
        <dbReference type="Proteomes" id="UP000283633"/>
    </source>
</evidence>
<evidence type="ECO:0000256" key="3">
    <source>
        <dbReference type="SAM" id="SignalP"/>
    </source>
</evidence>
<keyword evidence="5" id="KW-1185">Reference proteome</keyword>
<gene>
    <name evidence="4" type="ORF">D1831_05175</name>
</gene>
<feature type="chain" id="PRO_5019017684" evidence="3">
    <location>
        <begin position="28"/>
        <end position="362"/>
    </location>
</feature>